<dbReference type="GO" id="GO:0007165">
    <property type="term" value="P:signal transduction"/>
    <property type="evidence" value="ECO:0007669"/>
    <property type="project" value="InterPro"/>
</dbReference>
<evidence type="ECO:0000313" key="7">
    <source>
        <dbReference type="EMBL" id="TKC35351.1"/>
    </source>
</evidence>
<evidence type="ECO:0000256" key="2">
    <source>
        <dbReference type="ARBA" id="ARBA00022490"/>
    </source>
</evidence>
<evidence type="ECO:0000256" key="4">
    <source>
        <dbReference type="ARBA" id="ARBA00023212"/>
    </source>
</evidence>
<accession>A0A4U1EGK0</accession>
<proteinExistence type="predicted"/>
<dbReference type="GO" id="GO:0060090">
    <property type="term" value="F:molecular adaptor activity"/>
    <property type="evidence" value="ECO:0007669"/>
    <property type="project" value="InterPro"/>
</dbReference>
<protein>
    <submittedName>
        <fullName evidence="7">Uncharacterized protein</fullName>
    </submittedName>
</protein>
<organism evidence="7 8">
    <name type="scientific">Monodon monoceros</name>
    <name type="common">Narwhal</name>
    <name type="synonym">Ceratodon monodon</name>
    <dbReference type="NCBI Taxonomy" id="40151"/>
    <lineage>
        <taxon>Eukaryota</taxon>
        <taxon>Metazoa</taxon>
        <taxon>Chordata</taxon>
        <taxon>Craniata</taxon>
        <taxon>Vertebrata</taxon>
        <taxon>Euteleostomi</taxon>
        <taxon>Mammalia</taxon>
        <taxon>Eutheria</taxon>
        <taxon>Laurasiatheria</taxon>
        <taxon>Artiodactyla</taxon>
        <taxon>Whippomorpha</taxon>
        <taxon>Cetacea</taxon>
        <taxon>Odontoceti</taxon>
        <taxon>Monodontidae</taxon>
        <taxon>Monodon</taxon>
    </lineage>
</organism>
<keyword evidence="2" id="KW-0963">Cytoplasm</keyword>
<evidence type="ECO:0000313" key="8">
    <source>
        <dbReference type="Proteomes" id="UP000308365"/>
    </source>
</evidence>
<dbReference type="GO" id="GO:0005813">
    <property type="term" value="C:centrosome"/>
    <property type="evidence" value="ECO:0007669"/>
    <property type="project" value="UniProtKB-SubCell"/>
</dbReference>
<feature type="transmembrane region" description="Helical" evidence="6">
    <location>
        <begin position="20"/>
        <end position="43"/>
    </location>
</feature>
<dbReference type="AlphaFoldDB" id="A0A4U1EGK0"/>
<evidence type="ECO:0000256" key="1">
    <source>
        <dbReference type="ARBA" id="ARBA00004300"/>
    </source>
</evidence>
<keyword evidence="4" id="KW-0206">Cytoskeleton</keyword>
<evidence type="ECO:0000256" key="5">
    <source>
        <dbReference type="SAM" id="MobiDB-lite"/>
    </source>
</evidence>
<dbReference type="PANTHER" id="PTHR44981">
    <property type="entry name" value="PERICENTRIN-LIKE PROTEIN, ISOFORM F"/>
    <property type="match status" value="1"/>
</dbReference>
<evidence type="ECO:0000256" key="6">
    <source>
        <dbReference type="SAM" id="Phobius"/>
    </source>
</evidence>
<feature type="compositionally biased region" description="Basic residues" evidence="5">
    <location>
        <begin position="60"/>
        <end position="69"/>
    </location>
</feature>
<reference evidence="8" key="1">
    <citation type="journal article" date="2019" name="IScience">
        <title>Narwhal Genome Reveals Long-Term Low Genetic Diversity despite Current Large Abundance Size.</title>
        <authorList>
            <person name="Westbury M.V."/>
            <person name="Petersen B."/>
            <person name="Garde E."/>
            <person name="Heide-Jorgensen M.P."/>
            <person name="Lorenzen E.D."/>
        </authorList>
    </citation>
    <scope>NUCLEOTIDE SEQUENCE [LARGE SCALE GENOMIC DNA]</scope>
</reference>
<keyword evidence="6" id="KW-0812">Transmembrane</keyword>
<sequence length="135" mass="14501">MEEDEQEQRRRKVEAGRAKLAVFVVLLLFPHLPLSLLPLYVFAQLAHFRQRKTKGDCAHSKKTPAKRKGAAVDAPDQEESPVAAAEAAGLLGGRAVGKNALCSDTPDGAGAPQVDLLGSVFSRFAYLLVTASVIY</sequence>
<dbReference type="InterPro" id="IPR028745">
    <property type="entry name" value="AKAP9/Pericentrin"/>
</dbReference>
<keyword evidence="6" id="KW-1133">Transmembrane helix</keyword>
<dbReference type="PANTHER" id="PTHR44981:SF3">
    <property type="entry name" value="PERICENTRIN"/>
    <property type="match status" value="1"/>
</dbReference>
<dbReference type="Proteomes" id="UP000308365">
    <property type="component" value="Unassembled WGS sequence"/>
</dbReference>
<keyword evidence="6" id="KW-0472">Membrane</keyword>
<comment type="caution">
    <text evidence="7">The sequence shown here is derived from an EMBL/GenBank/DDBJ whole genome shotgun (WGS) entry which is preliminary data.</text>
</comment>
<keyword evidence="3" id="KW-0175">Coiled coil</keyword>
<feature type="region of interest" description="Disordered" evidence="5">
    <location>
        <begin position="53"/>
        <end position="80"/>
    </location>
</feature>
<comment type="subcellular location">
    <subcellularLocation>
        <location evidence="1">Cytoplasm</location>
        <location evidence="1">Cytoskeleton</location>
        <location evidence="1">Microtubule organizing center</location>
        <location evidence="1">Centrosome</location>
    </subcellularLocation>
</comment>
<dbReference type="EMBL" id="RWIC01001556">
    <property type="protein sequence ID" value="TKC35351.1"/>
    <property type="molecule type" value="Genomic_DNA"/>
</dbReference>
<gene>
    <name evidence="7" type="ORF">EI555_008959</name>
</gene>
<name>A0A4U1EGK0_MONMO</name>
<evidence type="ECO:0000256" key="3">
    <source>
        <dbReference type="ARBA" id="ARBA00023054"/>
    </source>
</evidence>